<evidence type="ECO:0000256" key="4">
    <source>
        <dbReference type="ARBA" id="ARBA00023125"/>
    </source>
</evidence>
<dbReference type="GO" id="GO:0000976">
    <property type="term" value="F:transcription cis-regulatory region binding"/>
    <property type="evidence" value="ECO:0007669"/>
    <property type="project" value="TreeGrafter"/>
</dbReference>
<dbReference type="InterPro" id="IPR039420">
    <property type="entry name" value="WalR-like"/>
</dbReference>
<dbReference type="GO" id="GO:0000156">
    <property type="term" value="F:phosphorelay response regulator activity"/>
    <property type="evidence" value="ECO:0007669"/>
    <property type="project" value="TreeGrafter"/>
</dbReference>
<dbReference type="PROSITE" id="PS50110">
    <property type="entry name" value="RESPONSE_REGULATORY"/>
    <property type="match status" value="1"/>
</dbReference>
<protein>
    <submittedName>
        <fullName evidence="10">Response regulator transcription factor</fullName>
    </submittedName>
</protein>
<dbReference type="FunFam" id="1.10.10.10:FF:000018">
    <property type="entry name" value="DNA-binding response regulator ResD"/>
    <property type="match status" value="1"/>
</dbReference>
<dbReference type="Proteomes" id="UP000736328">
    <property type="component" value="Unassembled WGS sequence"/>
</dbReference>
<sequence length="228" mass="26002">MGKLIYIVEDERDIADLVEHYLKKDGFKSEAISDGPKALERIRRQPPDLLVLDLMLPGLDGLELCRILRAEPATKRLPIIMLTAKAEETDKIVGLEMGADDYLTKPFSPKELMARIRAIFRRNLPVEEEKAVLNYGKIILDGQRHVVSVSKKEVELTAKEFGLLEYLLKRPGRVLSREQILNSVWGQDYYGGNRTVDVHIRHLRKKIPLLDAAILTVKSFGYKLKEEA</sequence>
<keyword evidence="1 6" id="KW-0597">Phosphoprotein</keyword>
<name>A0A933MIZ2_UNCT6</name>
<dbReference type="Pfam" id="PF00486">
    <property type="entry name" value="Trans_reg_C"/>
    <property type="match status" value="1"/>
</dbReference>
<gene>
    <name evidence="10" type="ORF">HY768_10550</name>
</gene>
<dbReference type="InterPro" id="IPR016032">
    <property type="entry name" value="Sig_transdc_resp-reg_C-effctor"/>
</dbReference>
<dbReference type="FunFam" id="3.40.50.2300:FF:000001">
    <property type="entry name" value="DNA-binding response regulator PhoB"/>
    <property type="match status" value="1"/>
</dbReference>
<evidence type="ECO:0000256" key="1">
    <source>
        <dbReference type="ARBA" id="ARBA00022553"/>
    </source>
</evidence>
<comment type="caution">
    <text evidence="10">The sequence shown here is derived from an EMBL/GenBank/DDBJ whole genome shotgun (WGS) entry which is preliminary data.</text>
</comment>
<dbReference type="InterPro" id="IPR036388">
    <property type="entry name" value="WH-like_DNA-bd_sf"/>
</dbReference>
<dbReference type="InterPro" id="IPR011006">
    <property type="entry name" value="CheY-like_superfamily"/>
</dbReference>
<dbReference type="AlphaFoldDB" id="A0A933MIZ2"/>
<dbReference type="GO" id="GO:0005829">
    <property type="term" value="C:cytosol"/>
    <property type="evidence" value="ECO:0007669"/>
    <property type="project" value="TreeGrafter"/>
</dbReference>
<dbReference type="Gene3D" id="6.10.250.690">
    <property type="match status" value="1"/>
</dbReference>
<dbReference type="PROSITE" id="PS51755">
    <property type="entry name" value="OMPR_PHOB"/>
    <property type="match status" value="1"/>
</dbReference>
<dbReference type="SMART" id="SM00448">
    <property type="entry name" value="REC"/>
    <property type="match status" value="1"/>
</dbReference>
<evidence type="ECO:0000313" key="10">
    <source>
        <dbReference type="EMBL" id="MBI4727637.1"/>
    </source>
</evidence>
<evidence type="ECO:0000259" key="8">
    <source>
        <dbReference type="PROSITE" id="PS50110"/>
    </source>
</evidence>
<feature type="domain" description="Response regulatory" evidence="8">
    <location>
        <begin position="4"/>
        <end position="120"/>
    </location>
</feature>
<keyword evidence="5" id="KW-0804">Transcription</keyword>
<dbReference type="Gene3D" id="1.10.10.10">
    <property type="entry name" value="Winged helix-like DNA-binding domain superfamily/Winged helix DNA-binding domain"/>
    <property type="match status" value="1"/>
</dbReference>
<keyword evidence="2" id="KW-0902">Two-component regulatory system</keyword>
<dbReference type="GO" id="GO:0032993">
    <property type="term" value="C:protein-DNA complex"/>
    <property type="evidence" value="ECO:0007669"/>
    <property type="project" value="TreeGrafter"/>
</dbReference>
<dbReference type="CDD" id="cd00383">
    <property type="entry name" value="trans_reg_C"/>
    <property type="match status" value="1"/>
</dbReference>
<proteinExistence type="predicted"/>
<evidence type="ECO:0000313" key="11">
    <source>
        <dbReference type="Proteomes" id="UP000736328"/>
    </source>
</evidence>
<dbReference type="SUPFAM" id="SSF46894">
    <property type="entry name" value="C-terminal effector domain of the bipartite response regulators"/>
    <property type="match status" value="1"/>
</dbReference>
<keyword evidence="4 7" id="KW-0238">DNA-binding</keyword>
<dbReference type="SUPFAM" id="SSF52172">
    <property type="entry name" value="CheY-like"/>
    <property type="match status" value="1"/>
</dbReference>
<feature type="DNA-binding region" description="OmpR/PhoB-type" evidence="7">
    <location>
        <begin position="130"/>
        <end position="226"/>
    </location>
</feature>
<accession>A0A933MIZ2</accession>
<evidence type="ECO:0000256" key="3">
    <source>
        <dbReference type="ARBA" id="ARBA00023015"/>
    </source>
</evidence>
<keyword evidence="3" id="KW-0805">Transcription regulation</keyword>
<evidence type="ECO:0000256" key="7">
    <source>
        <dbReference type="PROSITE-ProRule" id="PRU01091"/>
    </source>
</evidence>
<organism evidence="10 11">
    <name type="scientific">candidate division TA06 bacterium</name>
    <dbReference type="NCBI Taxonomy" id="2250710"/>
    <lineage>
        <taxon>Bacteria</taxon>
        <taxon>Bacteria division TA06</taxon>
    </lineage>
</organism>
<dbReference type="Gene3D" id="3.40.50.2300">
    <property type="match status" value="1"/>
</dbReference>
<dbReference type="EMBL" id="JACQXR010000142">
    <property type="protein sequence ID" value="MBI4727637.1"/>
    <property type="molecule type" value="Genomic_DNA"/>
</dbReference>
<dbReference type="Pfam" id="PF00072">
    <property type="entry name" value="Response_reg"/>
    <property type="match status" value="1"/>
</dbReference>
<evidence type="ECO:0000259" key="9">
    <source>
        <dbReference type="PROSITE" id="PS51755"/>
    </source>
</evidence>
<dbReference type="SMART" id="SM00862">
    <property type="entry name" value="Trans_reg_C"/>
    <property type="match status" value="1"/>
</dbReference>
<evidence type="ECO:0000256" key="2">
    <source>
        <dbReference type="ARBA" id="ARBA00023012"/>
    </source>
</evidence>
<feature type="modified residue" description="4-aspartylphosphate" evidence="6">
    <location>
        <position position="53"/>
    </location>
</feature>
<evidence type="ECO:0000256" key="6">
    <source>
        <dbReference type="PROSITE-ProRule" id="PRU00169"/>
    </source>
</evidence>
<dbReference type="PANTHER" id="PTHR48111:SF1">
    <property type="entry name" value="TWO-COMPONENT RESPONSE REGULATOR ORR33"/>
    <property type="match status" value="1"/>
</dbReference>
<evidence type="ECO:0000256" key="5">
    <source>
        <dbReference type="ARBA" id="ARBA00023163"/>
    </source>
</evidence>
<dbReference type="InterPro" id="IPR001789">
    <property type="entry name" value="Sig_transdc_resp-reg_receiver"/>
</dbReference>
<feature type="domain" description="OmpR/PhoB-type" evidence="9">
    <location>
        <begin position="130"/>
        <end position="226"/>
    </location>
</feature>
<dbReference type="GO" id="GO:0006355">
    <property type="term" value="P:regulation of DNA-templated transcription"/>
    <property type="evidence" value="ECO:0007669"/>
    <property type="project" value="InterPro"/>
</dbReference>
<dbReference type="PANTHER" id="PTHR48111">
    <property type="entry name" value="REGULATOR OF RPOS"/>
    <property type="match status" value="1"/>
</dbReference>
<dbReference type="InterPro" id="IPR001867">
    <property type="entry name" value="OmpR/PhoB-type_DNA-bd"/>
</dbReference>
<reference evidence="10" key="1">
    <citation type="submission" date="2020-07" db="EMBL/GenBank/DDBJ databases">
        <title>Huge and variable diversity of episymbiotic CPR bacteria and DPANN archaea in groundwater ecosystems.</title>
        <authorList>
            <person name="He C.Y."/>
            <person name="Keren R."/>
            <person name="Whittaker M."/>
            <person name="Farag I.F."/>
            <person name="Doudna J."/>
            <person name="Cate J.H.D."/>
            <person name="Banfield J.F."/>
        </authorList>
    </citation>
    <scope>NUCLEOTIDE SEQUENCE</scope>
    <source>
        <strain evidence="10">NC_groundwater_1520_Pr4_B-0.1um_53_5</strain>
    </source>
</reference>